<dbReference type="AlphaFoldDB" id="A0A455UDZ1"/>
<evidence type="ECO:0000256" key="4">
    <source>
        <dbReference type="ARBA" id="ARBA00022840"/>
    </source>
</evidence>
<dbReference type="CDD" id="cd18791">
    <property type="entry name" value="SF2_C_RHA"/>
    <property type="match status" value="1"/>
</dbReference>
<dbReference type="KEGG" id="hsr:HSBAA_41370"/>
<dbReference type="PROSITE" id="PS51194">
    <property type="entry name" value="HELICASE_CTER"/>
    <property type="match status" value="1"/>
</dbReference>
<sequence length="150" mass="16982">MAARPSGRTDILPGEREIRETADTLRRAELKGTEILPLYARLSNEEQNRVFASHRGRRIVLATNVAETSLTVPGIRYVIDPGLVRISRYSYRSKIQRLPVEAVSQASANQRKGRCGRIAEGVCIRLYSEEDFYPGLALPILRFSAPTWRR</sequence>
<dbReference type="PANTHER" id="PTHR18934:SF99">
    <property type="entry name" value="ATP-DEPENDENT RNA HELICASE DHX37-RELATED"/>
    <property type="match status" value="1"/>
</dbReference>
<feature type="domain" description="Helicase C-terminal" evidence="5">
    <location>
        <begin position="1"/>
        <end position="150"/>
    </location>
</feature>
<dbReference type="Proteomes" id="UP000320231">
    <property type="component" value="Chromosome"/>
</dbReference>
<keyword evidence="3" id="KW-0347">Helicase</keyword>
<dbReference type="PANTHER" id="PTHR18934">
    <property type="entry name" value="ATP-DEPENDENT RNA HELICASE"/>
    <property type="match status" value="1"/>
</dbReference>
<dbReference type="Gene3D" id="3.40.50.300">
    <property type="entry name" value="P-loop containing nucleotide triphosphate hydrolases"/>
    <property type="match status" value="1"/>
</dbReference>
<dbReference type="GO" id="GO:0005524">
    <property type="term" value="F:ATP binding"/>
    <property type="evidence" value="ECO:0007669"/>
    <property type="project" value="UniProtKB-KW"/>
</dbReference>
<evidence type="ECO:0000256" key="1">
    <source>
        <dbReference type="ARBA" id="ARBA00022741"/>
    </source>
</evidence>
<organism evidence="6 7">
    <name type="scientific">Vreelandella sulfidaeris</name>
    <dbReference type="NCBI Taxonomy" id="115553"/>
    <lineage>
        <taxon>Bacteria</taxon>
        <taxon>Pseudomonadati</taxon>
        <taxon>Pseudomonadota</taxon>
        <taxon>Gammaproteobacteria</taxon>
        <taxon>Oceanospirillales</taxon>
        <taxon>Halomonadaceae</taxon>
        <taxon>Vreelandella</taxon>
    </lineage>
</organism>
<evidence type="ECO:0000313" key="6">
    <source>
        <dbReference type="EMBL" id="BBI62831.1"/>
    </source>
</evidence>
<keyword evidence="1" id="KW-0547">Nucleotide-binding</keyword>
<evidence type="ECO:0000256" key="3">
    <source>
        <dbReference type="ARBA" id="ARBA00022806"/>
    </source>
</evidence>
<accession>A0A455UDZ1</accession>
<proteinExistence type="predicted"/>
<dbReference type="SUPFAM" id="SSF52540">
    <property type="entry name" value="P-loop containing nucleoside triphosphate hydrolases"/>
    <property type="match status" value="1"/>
</dbReference>
<evidence type="ECO:0000256" key="2">
    <source>
        <dbReference type="ARBA" id="ARBA00022801"/>
    </source>
</evidence>
<reference evidence="6 7" key="1">
    <citation type="journal article" date="2019" name="Microbiol. Resour. Announc.">
        <title>Complete Genome Sequence of Halomonas sulfidaeris Strain Esulfide1 Isolated from a Metal Sulfide Rock at a Depth of 2,200 Meters, Obtained Using Nanopore Sequencing.</title>
        <authorList>
            <person name="Saito M."/>
            <person name="Nishigata A."/>
            <person name="Galipon J."/>
            <person name="Arakawa K."/>
        </authorList>
    </citation>
    <scope>NUCLEOTIDE SEQUENCE [LARGE SCALE GENOMIC DNA]</scope>
    <source>
        <strain evidence="6 7">ATCC BAA-803</strain>
    </source>
</reference>
<dbReference type="SMART" id="SM00490">
    <property type="entry name" value="HELICc"/>
    <property type="match status" value="1"/>
</dbReference>
<dbReference type="InterPro" id="IPR027417">
    <property type="entry name" value="P-loop_NTPase"/>
</dbReference>
<dbReference type="Pfam" id="PF00271">
    <property type="entry name" value="Helicase_C"/>
    <property type="match status" value="1"/>
</dbReference>
<gene>
    <name evidence="6" type="ORF">HSBAA_41370</name>
</gene>
<evidence type="ECO:0000259" key="5">
    <source>
        <dbReference type="PROSITE" id="PS51194"/>
    </source>
</evidence>
<dbReference type="EMBL" id="AP019514">
    <property type="protein sequence ID" value="BBI62831.1"/>
    <property type="molecule type" value="Genomic_DNA"/>
</dbReference>
<name>A0A455UDZ1_9GAMM</name>
<dbReference type="InterPro" id="IPR001650">
    <property type="entry name" value="Helicase_C-like"/>
</dbReference>
<dbReference type="GO" id="GO:0004386">
    <property type="term" value="F:helicase activity"/>
    <property type="evidence" value="ECO:0007669"/>
    <property type="project" value="UniProtKB-KW"/>
</dbReference>
<keyword evidence="4" id="KW-0067">ATP-binding</keyword>
<evidence type="ECO:0000313" key="7">
    <source>
        <dbReference type="Proteomes" id="UP000320231"/>
    </source>
</evidence>
<keyword evidence="2" id="KW-0378">Hydrolase</keyword>
<dbReference type="GO" id="GO:0016787">
    <property type="term" value="F:hydrolase activity"/>
    <property type="evidence" value="ECO:0007669"/>
    <property type="project" value="UniProtKB-KW"/>
</dbReference>
<protein>
    <recommendedName>
        <fullName evidence="5">Helicase C-terminal domain-containing protein</fullName>
    </recommendedName>
</protein>
<dbReference type="GO" id="GO:0003723">
    <property type="term" value="F:RNA binding"/>
    <property type="evidence" value="ECO:0007669"/>
    <property type="project" value="TreeGrafter"/>
</dbReference>